<dbReference type="OMA" id="WVRTYDP"/>
<dbReference type="Gene3D" id="2.20.70.10">
    <property type="match status" value="1"/>
</dbReference>
<organism evidence="2 3">
    <name type="scientific">Gloeophyllum trabeum (strain ATCC 11539 / FP-39264 / Madison 617)</name>
    <name type="common">Brown rot fungus</name>
    <dbReference type="NCBI Taxonomy" id="670483"/>
    <lineage>
        <taxon>Eukaryota</taxon>
        <taxon>Fungi</taxon>
        <taxon>Dikarya</taxon>
        <taxon>Basidiomycota</taxon>
        <taxon>Agaricomycotina</taxon>
        <taxon>Agaricomycetes</taxon>
        <taxon>Gloeophyllales</taxon>
        <taxon>Gloeophyllaceae</taxon>
        <taxon>Gloeophyllum</taxon>
    </lineage>
</organism>
<name>S7QMA9_GLOTA</name>
<feature type="region of interest" description="Disordered" evidence="1">
    <location>
        <begin position="1"/>
        <end position="143"/>
    </location>
</feature>
<sequence length="268" mass="29243">MNTPSNENMPPLPEGWVQEWDPNSQHPFWVDTKANPPRAIWTHPFDDEQYLSEHPEVREKREAQLRGRQDSKSDGLKPPSYDEALRRHSYHGESSSAGPSRPSARRDASSPPAGVSEKGKAKERGFFGKMKDKAIGTKEEREERKRQIRLLEEQQERQRQELMKQRMEAMRQRYAQGYSGQSAYSSRPMYGPPAGNPYSMTGGYGYGGYGRPLGGGMGGMGGMGGFGGGGMALPLLGGMAGGLLLGDMLDGGFGGGGLDGGYDDGGFF</sequence>
<evidence type="ECO:0000313" key="3">
    <source>
        <dbReference type="Proteomes" id="UP000030669"/>
    </source>
</evidence>
<dbReference type="EMBL" id="KB469296">
    <property type="protein sequence ID" value="EPQ60532.1"/>
    <property type="molecule type" value="Genomic_DNA"/>
</dbReference>
<proteinExistence type="predicted"/>
<dbReference type="KEGG" id="gtr:GLOTRDRAFT_113141"/>
<reference evidence="2 3" key="1">
    <citation type="journal article" date="2012" name="Science">
        <title>The Paleozoic origin of enzymatic lignin decomposition reconstructed from 31 fungal genomes.</title>
        <authorList>
            <person name="Floudas D."/>
            <person name="Binder M."/>
            <person name="Riley R."/>
            <person name="Barry K."/>
            <person name="Blanchette R.A."/>
            <person name="Henrissat B."/>
            <person name="Martinez A.T."/>
            <person name="Otillar R."/>
            <person name="Spatafora J.W."/>
            <person name="Yadav J.S."/>
            <person name="Aerts A."/>
            <person name="Benoit I."/>
            <person name="Boyd A."/>
            <person name="Carlson A."/>
            <person name="Copeland A."/>
            <person name="Coutinho P.M."/>
            <person name="de Vries R.P."/>
            <person name="Ferreira P."/>
            <person name="Findley K."/>
            <person name="Foster B."/>
            <person name="Gaskell J."/>
            <person name="Glotzer D."/>
            <person name="Gorecki P."/>
            <person name="Heitman J."/>
            <person name="Hesse C."/>
            <person name="Hori C."/>
            <person name="Igarashi K."/>
            <person name="Jurgens J.A."/>
            <person name="Kallen N."/>
            <person name="Kersten P."/>
            <person name="Kohler A."/>
            <person name="Kuees U."/>
            <person name="Kumar T.K.A."/>
            <person name="Kuo A."/>
            <person name="LaButti K."/>
            <person name="Larrondo L.F."/>
            <person name="Lindquist E."/>
            <person name="Ling A."/>
            <person name="Lombard V."/>
            <person name="Lucas S."/>
            <person name="Lundell T."/>
            <person name="Martin R."/>
            <person name="McLaughlin D.J."/>
            <person name="Morgenstern I."/>
            <person name="Morin E."/>
            <person name="Murat C."/>
            <person name="Nagy L.G."/>
            <person name="Nolan M."/>
            <person name="Ohm R.A."/>
            <person name="Patyshakuliyeva A."/>
            <person name="Rokas A."/>
            <person name="Ruiz-Duenas F.J."/>
            <person name="Sabat G."/>
            <person name="Salamov A."/>
            <person name="Samejima M."/>
            <person name="Schmutz J."/>
            <person name="Slot J.C."/>
            <person name="St John F."/>
            <person name="Stenlid J."/>
            <person name="Sun H."/>
            <person name="Sun S."/>
            <person name="Syed K."/>
            <person name="Tsang A."/>
            <person name="Wiebenga A."/>
            <person name="Young D."/>
            <person name="Pisabarro A."/>
            <person name="Eastwood D.C."/>
            <person name="Martin F."/>
            <person name="Cullen D."/>
            <person name="Grigoriev I.V."/>
            <person name="Hibbett D.S."/>
        </authorList>
    </citation>
    <scope>NUCLEOTIDE SEQUENCE [LARGE SCALE GENOMIC DNA]</scope>
    <source>
        <strain evidence="2 3">ATCC 11539</strain>
    </source>
</reference>
<gene>
    <name evidence="2" type="ORF">GLOTRDRAFT_113141</name>
</gene>
<dbReference type="Proteomes" id="UP000030669">
    <property type="component" value="Unassembled WGS sequence"/>
</dbReference>
<dbReference type="OrthoDB" id="2367685at2759"/>
<dbReference type="GeneID" id="19299674"/>
<evidence type="ECO:0008006" key="4">
    <source>
        <dbReference type="Google" id="ProtNLM"/>
    </source>
</evidence>
<evidence type="ECO:0000313" key="2">
    <source>
        <dbReference type="EMBL" id="EPQ60532.1"/>
    </source>
</evidence>
<dbReference type="HOGENOM" id="CLU_049761_1_0_1"/>
<protein>
    <recommendedName>
        <fullName evidence="4">WW domain-containing protein</fullName>
    </recommendedName>
</protein>
<dbReference type="RefSeq" id="XP_007860925.1">
    <property type="nucleotide sequence ID" value="XM_007862734.1"/>
</dbReference>
<evidence type="ECO:0000256" key="1">
    <source>
        <dbReference type="SAM" id="MobiDB-lite"/>
    </source>
</evidence>
<dbReference type="eggNOG" id="ENOG502RXVZ">
    <property type="taxonomic scope" value="Eukaryota"/>
</dbReference>
<accession>S7QMA9</accession>
<feature type="compositionally biased region" description="Basic and acidic residues" evidence="1">
    <location>
        <begin position="117"/>
        <end position="143"/>
    </location>
</feature>
<keyword evidence="3" id="KW-1185">Reference proteome</keyword>
<feature type="compositionally biased region" description="Basic and acidic residues" evidence="1">
    <location>
        <begin position="51"/>
        <end position="75"/>
    </location>
</feature>
<dbReference type="AlphaFoldDB" id="S7QMA9"/>
<dbReference type="STRING" id="670483.S7QMA9"/>